<dbReference type="GO" id="GO:0005524">
    <property type="term" value="F:ATP binding"/>
    <property type="evidence" value="ECO:0007669"/>
    <property type="project" value="UniProtKB-UniRule"/>
</dbReference>
<evidence type="ECO:0000256" key="5">
    <source>
        <dbReference type="ARBA" id="ARBA00023054"/>
    </source>
</evidence>
<feature type="compositionally biased region" description="Polar residues" evidence="9">
    <location>
        <begin position="923"/>
        <end position="937"/>
    </location>
</feature>
<dbReference type="FunFam" id="3.40.850.10:FF:000057">
    <property type="entry name" value="kinesin-like protein KIN-14R"/>
    <property type="match status" value="1"/>
</dbReference>
<feature type="binding site" evidence="7">
    <location>
        <begin position="448"/>
        <end position="455"/>
    </location>
    <ligand>
        <name>ATP</name>
        <dbReference type="ChEBI" id="CHEBI:30616"/>
    </ligand>
</feature>
<dbReference type="InterPro" id="IPR036961">
    <property type="entry name" value="Kinesin_motor_dom_sf"/>
</dbReference>
<feature type="region of interest" description="Disordered" evidence="9">
    <location>
        <begin position="911"/>
        <end position="1032"/>
    </location>
</feature>
<dbReference type="PANTHER" id="PTHR47972">
    <property type="entry name" value="KINESIN-LIKE PROTEIN KLP-3"/>
    <property type="match status" value="1"/>
</dbReference>
<dbReference type="STRING" id="4536.A0A0E0GFZ0"/>
<dbReference type="Pfam" id="PF00225">
    <property type="entry name" value="Kinesin"/>
    <property type="match status" value="1"/>
</dbReference>
<dbReference type="eggNOG" id="KOG0239">
    <property type="taxonomic scope" value="Eukaryota"/>
</dbReference>
<dbReference type="InterPro" id="IPR001752">
    <property type="entry name" value="Kinesin_motor_dom"/>
</dbReference>
<dbReference type="GO" id="GO:0005874">
    <property type="term" value="C:microtubule"/>
    <property type="evidence" value="ECO:0007669"/>
    <property type="project" value="UniProtKB-KW"/>
</dbReference>
<reference evidence="11" key="2">
    <citation type="submission" date="2018-04" db="EMBL/GenBank/DDBJ databases">
        <title>OnivRS2 (Oryza nivara Reference Sequence Version 2).</title>
        <authorList>
            <person name="Zhang J."/>
            <person name="Kudrna D."/>
            <person name="Lee S."/>
            <person name="Talag J."/>
            <person name="Rajasekar S."/>
            <person name="Welchert J."/>
            <person name="Hsing Y.-I."/>
            <person name="Wing R.A."/>
        </authorList>
    </citation>
    <scope>NUCLEOTIDE SEQUENCE [LARGE SCALE GENOMIC DNA]</scope>
    <source>
        <strain evidence="11">SL10</strain>
    </source>
</reference>
<dbReference type="Gene3D" id="2.60.120.430">
    <property type="entry name" value="Galactose-binding lectin"/>
    <property type="match status" value="1"/>
</dbReference>
<evidence type="ECO:0000256" key="7">
    <source>
        <dbReference type="PROSITE-ProRule" id="PRU00283"/>
    </source>
</evidence>
<proteinExistence type="inferred from homology"/>
<organism evidence="11">
    <name type="scientific">Oryza nivara</name>
    <name type="common">Indian wild rice</name>
    <name type="synonym">Oryza sativa f. spontanea</name>
    <dbReference type="NCBI Taxonomy" id="4536"/>
    <lineage>
        <taxon>Eukaryota</taxon>
        <taxon>Viridiplantae</taxon>
        <taxon>Streptophyta</taxon>
        <taxon>Embryophyta</taxon>
        <taxon>Tracheophyta</taxon>
        <taxon>Spermatophyta</taxon>
        <taxon>Magnoliopsida</taxon>
        <taxon>Liliopsida</taxon>
        <taxon>Poales</taxon>
        <taxon>Poaceae</taxon>
        <taxon>BOP clade</taxon>
        <taxon>Oryzoideae</taxon>
        <taxon>Oryzeae</taxon>
        <taxon>Oryzinae</taxon>
        <taxon>Oryza</taxon>
    </lineage>
</organism>
<dbReference type="Pfam" id="PF11721">
    <property type="entry name" value="Malectin"/>
    <property type="match status" value="1"/>
</dbReference>
<dbReference type="GO" id="GO:0007018">
    <property type="term" value="P:microtubule-based movement"/>
    <property type="evidence" value="ECO:0007669"/>
    <property type="project" value="InterPro"/>
</dbReference>
<feature type="coiled-coil region" evidence="8">
    <location>
        <begin position="205"/>
        <end position="313"/>
    </location>
</feature>
<reference evidence="11" key="1">
    <citation type="submission" date="2015-04" db="UniProtKB">
        <authorList>
            <consortium name="EnsemblPlants"/>
        </authorList>
    </citation>
    <scope>IDENTIFICATION</scope>
    <source>
        <strain evidence="11">SL10</strain>
    </source>
</reference>
<feature type="compositionally biased region" description="Basic and acidic residues" evidence="9">
    <location>
        <begin position="911"/>
        <end position="922"/>
    </location>
</feature>
<feature type="compositionally biased region" description="Low complexity" evidence="9">
    <location>
        <begin position="999"/>
        <end position="1011"/>
    </location>
</feature>
<dbReference type="Gramene" id="ONIVA03G01220.1">
    <property type="protein sequence ID" value="ONIVA03G01220.1"/>
    <property type="gene ID" value="ONIVA03G01220"/>
</dbReference>
<evidence type="ECO:0000256" key="6">
    <source>
        <dbReference type="ARBA" id="ARBA00023175"/>
    </source>
</evidence>
<dbReference type="PANTHER" id="PTHR47972:SF18">
    <property type="entry name" value="KINESIN-LIKE PROTEIN KIN-14R"/>
    <property type="match status" value="1"/>
</dbReference>
<name>A0A0E0GFZ0_ORYNI</name>
<evidence type="ECO:0000256" key="3">
    <source>
        <dbReference type="ARBA" id="ARBA00022741"/>
    </source>
</evidence>
<keyword evidence="12" id="KW-1185">Reference proteome</keyword>
<evidence type="ECO:0000313" key="11">
    <source>
        <dbReference type="EnsemblPlants" id="ONIVA03G01220.1"/>
    </source>
</evidence>
<protein>
    <recommendedName>
        <fullName evidence="10">Kinesin motor domain-containing protein</fullName>
    </recommendedName>
</protein>
<dbReference type="InterPro" id="IPR027640">
    <property type="entry name" value="Kinesin-like_fam"/>
</dbReference>
<dbReference type="EnsemblPlants" id="ONIVA03G01220.1">
    <property type="protein sequence ID" value="ONIVA03G01220.1"/>
    <property type="gene ID" value="ONIVA03G01220"/>
</dbReference>
<keyword evidence="6 7" id="KW-0505">Motor protein</keyword>
<keyword evidence="2" id="KW-0493">Microtubule</keyword>
<sequence>MEGEEERCPGEPTPMDFSWTTGWEKAAADDDEAESAPAPAPPAPSPQEAAESMILVPGPRVVLSGLMRGDCRAGGDAIETSEDIVEGGDYPSLYHSARYGNFSYKIDGLAPGDYFLDLHFAEIILSELDVYAVVGGNRPLQVRDIRVTVESDGAIVINFKGVRGSPMVCGICIRKRVAIAVTNMVTEGNVLCKRCSAHTGNSPLQTRTSKLISKYEKQIEELTNQCNMKSDECYMAWSSVESTNQELERLKIELHQKVMQSDNIEQVFDRQADQLRSVSQKYENAKKLWAAAISNLENKIKAMKQEQTLLSLEAHDCANAVPDLSKMIGAVQTLVAQCEDLKLKYYEEMAKRKKLHNIVEETKGNIRVFCRCRPLSKDETSSGYKCAVDFDGAKDGDIAIVNGGAAKKTFKFDRVYMPTDNQADVYADASPLVTSVLDGYNVCIFAYGQTGTGKTFTMEGTERNRGVNYRTLEELFKIAEERKETVTYSISVSVLEVYNEQIRDLLASSPSSKKLEIKQASEGSHHVPGIVEAKVENIKEVWDVLQAGSNARAVGSNNVNEHSSRSHCMLCIMVRAENLMNGECTRNLAGSERLAKTDVQGERLKEAQNINRSLSALGDVISALATKNSHIPYRNSKLTHLLQDSLGGDSKALMFVQISPSNNDVSETLSSLNFASRVRRIELGPAKKQVDTAELQKVKQMLERAKQDIRLKDDSLRKLEDNCQNLENKAKGKEQFCKNLQEKVKELESQLDSKMHSQITSEKQQNELFGKLKEKEEMCTTLQQKIAEESEHKLRLQQQSESEIKELELKLKEQEHHRSVAESKIKELELKLKEQEHHRSVAESKAMEIGQELLETQRTEAMLQIKPRDLENNLQERTTLQDTNMILDSTNCMRVASTPGEAKAHLLTREEAMSEKEQHILRSSDSMNKKVTNNSSIVGAPEVVNEKKRKGDARNSSIGGELENQPVGSQNASRKRSLQGEPRLKRKSTEPLKNPGRVTATSKTAAATHKTGPVTRATRQQPAVNKTRGWVR</sequence>
<keyword evidence="4 7" id="KW-0067">ATP-binding</keyword>
<evidence type="ECO:0000259" key="10">
    <source>
        <dbReference type="PROSITE" id="PS50067"/>
    </source>
</evidence>
<feature type="region of interest" description="Disordered" evidence="9">
    <location>
        <begin position="1"/>
        <end position="49"/>
    </location>
</feature>
<dbReference type="GO" id="GO:0003777">
    <property type="term" value="F:microtubule motor activity"/>
    <property type="evidence" value="ECO:0007669"/>
    <property type="project" value="InterPro"/>
</dbReference>
<dbReference type="GO" id="GO:0008017">
    <property type="term" value="F:microtubule binding"/>
    <property type="evidence" value="ECO:0007669"/>
    <property type="project" value="InterPro"/>
</dbReference>
<dbReference type="InterPro" id="IPR027417">
    <property type="entry name" value="P-loop_NTPase"/>
</dbReference>
<dbReference type="SUPFAM" id="SSF52540">
    <property type="entry name" value="P-loop containing nucleoside triphosphate hydrolases"/>
    <property type="match status" value="1"/>
</dbReference>
<evidence type="ECO:0000256" key="9">
    <source>
        <dbReference type="SAM" id="MobiDB-lite"/>
    </source>
</evidence>
<dbReference type="OMA" id="WLVIINI"/>
<comment type="similarity">
    <text evidence="1">Belongs to the TRAFAC class myosin-kinesin ATPase superfamily. Kinesin family. KIN-14 subfamily.</text>
</comment>
<evidence type="ECO:0000256" key="2">
    <source>
        <dbReference type="ARBA" id="ARBA00022701"/>
    </source>
</evidence>
<accession>A0A0E0GFZ0</accession>
<dbReference type="PRINTS" id="PR00380">
    <property type="entry name" value="KINESINHEAVY"/>
</dbReference>
<evidence type="ECO:0000256" key="4">
    <source>
        <dbReference type="ARBA" id="ARBA00022840"/>
    </source>
</evidence>
<evidence type="ECO:0000313" key="12">
    <source>
        <dbReference type="Proteomes" id="UP000006591"/>
    </source>
</evidence>
<evidence type="ECO:0000256" key="8">
    <source>
        <dbReference type="SAM" id="Coils"/>
    </source>
</evidence>
<feature type="coiled-coil region" evidence="8">
    <location>
        <begin position="688"/>
        <end position="845"/>
    </location>
</feature>
<dbReference type="PROSITE" id="PS50067">
    <property type="entry name" value="KINESIN_MOTOR_2"/>
    <property type="match status" value="1"/>
</dbReference>
<keyword evidence="5 8" id="KW-0175">Coiled coil</keyword>
<dbReference type="AlphaFoldDB" id="A0A0E0GFZ0"/>
<dbReference type="SMART" id="SM00129">
    <property type="entry name" value="KISc"/>
    <property type="match status" value="1"/>
</dbReference>
<dbReference type="Gene3D" id="3.40.850.10">
    <property type="entry name" value="Kinesin motor domain"/>
    <property type="match status" value="1"/>
</dbReference>
<dbReference type="InterPro" id="IPR021720">
    <property type="entry name" value="Malectin_dom"/>
</dbReference>
<dbReference type="CDD" id="cd01366">
    <property type="entry name" value="KISc_C_terminal"/>
    <property type="match status" value="1"/>
</dbReference>
<keyword evidence="3 7" id="KW-0547">Nucleotide-binding</keyword>
<feature type="domain" description="Kinesin motor" evidence="10">
    <location>
        <begin position="365"/>
        <end position="681"/>
    </location>
</feature>
<evidence type="ECO:0000256" key="1">
    <source>
        <dbReference type="ARBA" id="ARBA00010899"/>
    </source>
</evidence>
<dbReference type="Proteomes" id="UP000006591">
    <property type="component" value="Chromosome 3"/>
</dbReference>